<dbReference type="Proteomes" id="UP000028511">
    <property type="component" value="Unassembled WGS sequence"/>
</dbReference>
<proteinExistence type="predicted"/>
<dbReference type="PIRSF" id="PIRSF021320">
    <property type="entry name" value="DUF984"/>
    <property type="match status" value="1"/>
</dbReference>
<dbReference type="SUPFAM" id="SSF88697">
    <property type="entry name" value="PUA domain-like"/>
    <property type="match status" value="1"/>
</dbReference>
<comment type="caution">
    <text evidence="2">The sequence shown here is derived from an EMBL/GenBank/DDBJ whole genome shotgun (WGS) entry which is preliminary data.</text>
</comment>
<evidence type="ECO:0000313" key="2">
    <source>
        <dbReference type="EMBL" id="CDG97848.1"/>
    </source>
</evidence>
<reference evidence="2" key="1">
    <citation type="submission" date="2013-07" db="EMBL/GenBank/DDBJ databases">
        <title>Sub-species coevolution in mutualistic symbiosis.</title>
        <authorList>
            <person name="Murfin K."/>
            <person name="Klassen J."/>
            <person name="Lee M."/>
            <person name="Forst S."/>
            <person name="Stock P."/>
            <person name="Goodrich-Blair H."/>
        </authorList>
    </citation>
    <scope>NUCLEOTIDE SEQUENCE [LARGE SCALE GENOMIC DNA]</scope>
    <source>
        <strain evidence="2">Puntauvense</strain>
    </source>
</reference>
<dbReference type="InterPro" id="IPR007374">
    <property type="entry name" value="ASCH_domain"/>
</dbReference>
<dbReference type="PANTHER" id="PTHR39203:SF1">
    <property type="entry name" value="CYTOPLASMIC PROTEIN"/>
    <property type="match status" value="1"/>
</dbReference>
<sequence>MKIHELMEVTENKYPAAESWVFGDSIEMYDKLSALVAEGTKTATSCSYHAYKQVDEDIEIGNEYIVLNGKNLPVCVVRVTAVHLTQFSAMTTELAWKEGEGDRSLHRWRMEHKCFFEREGTFSPDMEVVVIEFEVIEVL</sequence>
<accession>A0A077NHG9</accession>
<dbReference type="HOGENOM" id="CLU_102450_0_0_6"/>
<dbReference type="InterPro" id="IPR015947">
    <property type="entry name" value="PUA-like_sf"/>
</dbReference>
<dbReference type="Gene3D" id="3.10.400.10">
    <property type="entry name" value="Sulfate adenylyltransferase"/>
    <property type="match status" value="1"/>
</dbReference>
<dbReference type="EMBL" id="CBSW010000205">
    <property type="protein sequence ID" value="CDG97848.1"/>
    <property type="molecule type" value="Genomic_DNA"/>
</dbReference>
<dbReference type="SMART" id="SM01022">
    <property type="entry name" value="ASCH"/>
    <property type="match status" value="1"/>
</dbReference>
<dbReference type="Pfam" id="PF04266">
    <property type="entry name" value="ASCH"/>
    <property type="match status" value="1"/>
</dbReference>
<dbReference type="InterPro" id="IPR009326">
    <property type="entry name" value="DUF984"/>
</dbReference>
<dbReference type="AlphaFoldDB" id="A0A077NHG9"/>
<dbReference type="PANTHER" id="PTHR39203">
    <property type="entry name" value="CYTOPLASMIC PROTEIN-RELATED"/>
    <property type="match status" value="1"/>
</dbReference>
<gene>
    <name evidence="2" type="ORF">XBP1_2830007</name>
</gene>
<feature type="domain" description="ASCH" evidence="1">
    <location>
        <begin position="20"/>
        <end position="137"/>
    </location>
</feature>
<protein>
    <recommendedName>
        <fullName evidence="1">ASCH domain-containing protein</fullName>
    </recommendedName>
</protein>
<evidence type="ECO:0000259" key="1">
    <source>
        <dbReference type="SMART" id="SM01022"/>
    </source>
</evidence>
<name>A0A077NHG9_XENBV</name>
<organism evidence="2">
    <name type="scientific">Xenorhabdus bovienii str. puntauvense</name>
    <dbReference type="NCBI Taxonomy" id="1398201"/>
    <lineage>
        <taxon>Bacteria</taxon>
        <taxon>Pseudomonadati</taxon>
        <taxon>Pseudomonadota</taxon>
        <taxon>Gammaproteobacteria</taxon>
        <taxon>Enterobacterales</taxon>
        <taxon>Morganellaceae</taxon>
        <taxon>Xenorhabdus</taxon>
    </lineage>
</organism>